<feature type="domain" description="Ig-like" evidence="2">
    <location>
        <begin position="1459"/>
        <end position="1520"/>
    </location>
</feature>
<feature type="domain" description="Ig-like" evidence="2">
    <location>
        <begin position="1968"/>
        <end position="2054"/>
    </location>
</feature>
<dbReference type="CDD" id="cd00099">
    <property type="entry name" value="IgV"/>
    <property type="match status" value="3"/>
</dbReference>
<dbReference type="InterPro" id="IPR036179">
    <property type="entry name" value="Ig-like_dom_sf"/>
</dbReference>
<reference evidence="3" key="1">
    <citation type="journal article" date="2023" name="Front. Mar. Sci.">
        <title>A new Merluccius polli reference genome to investigate the effects of global change in West African waters.</title>
        <authorList>
            <person name="Mateo J.L."/>
            <person name="Blanco-Fernandez C."/>
            <person name="Garcia-Vazquez E."/>
            <person name="Machado-Schiaffino G."/>
        </authorList>
    </citation>
    <scope>NUCLEOTIDE SEQUENCE</scope>
    <source>
        <strain evidence="3">C29</strain>
        <tissue evidence="3">Fin</tissue>
    </source>
</reference>
<dbReference type="Proteomes" id="UP001174136">
    <property type="component" value="Unassembled WGS sequence"/>
</dbReference>
<feature type="domain" description="Ig-like" evidence="2">
    <location>
        <begin position="2062"/>
        <end position="2143"/>
    </location>
</feature>
<dbReference type="SMART" id="SM00409">
    <property type="entry name" value="IG"/>
    <property type="match status" value="16"/>
</dbReference>
<keyword evidence="1" id="KW-0472">Membrane</keyword>
<keyword evidence="1" id="KW-1133">Transmembrane helix</keyword>
<evidence type="ECO:0000256" key="1">
    <source>
        <dbReference type="SAM" id="Phobius"/>
    </source>
</evidence>
<comment type="caution">
    <text evidence="3">The sequence shown here is derived from an EMBL/GenBank/DDBJ whole genome shotgun (WGS) entry which is preliminary data.</text>
</comment>
<name>A0AA47MIF9_MERPO</name>
<feature type="domain" description="Ig-like" evidence="2">
    <location>
        <begin position="739"/>
        <end position="813"/>
    </location>
</feature>
<feature type="transmembrane region" description="Helical" evidence="1">
    <location>
        <begin position="1112"/>
        <end position="1137"/>
    </location>
</feature>
<gene>
    <name evidence="3" type="ORF">N1851_022322</name>
</gene>
<evidence type="ECO:0000313" key="3">
    <source>
        <dbReference type="EMBL" id="KAK0140694.1"/>
    </source>
</evidence>
<feature type="transmembrane region" description="Helical" evidence="1">
    <location>
        <begin position="1004"/>
        <end position="1025"/>
    </location>
</feature>
<evidence type="ECO:0000259" key="2">
    <source>
        <dbReference type="PROSITE" id="PS50835"/>
    </source>
</evidence>
<dbReference type="InterPro" id="IPR003598">
    <property type="entry name" value="Ig_sub2"/>
</dbReference>
<dbReference type="InterPro" id="IPR003599">
    <property type="entry name" value="Ig_sub"/>
</dbReference>
<accession>A0AA47MIF9</accession>
<dbReference type="CDD" id="cd00096">
    <property type="entry name" value="Ig"/>
    <property type="match status" value="3"/>
</dbReference>
<dbReference type="SMART" id="SM00408">
    <property type="entry name" value="IGc2"/>
    <property type="match status" value="5"/>
</dbReference>
<dbReference type="InterPro" id="IPR007110">
    <property type="entry name" value="Ig-like_dom"/>
</dbReference>
<feature type="domain" description="Ig-like" evidence="2">
    <location>
        <begin position="444"/>
        <end position="537"/>
    </location>
</feature>
<evidence type="ECO:0000313" key="4">
    <source>
        <dbReference type="Proteomes" id="UP001174136"/>
    </source>
</evidence>
<dbReference type="Pfam" id="PF13927">
    <property type="entry name" value="Ig_3"/>
    <property type="match status" value="3"/>
</dbReference>
<feature type="domain" description="Ig-like" evidence="2">
    <location>
        <begin position="941"/>
        <end position="1002"/>
    </location>
</feature>
<keyword evidence="4" id="KW-1185">Reference proteome</keyword>
<feature type="transmembrane region" description="Helical" evidence="1">
    <location>
        <begin position="1630"/>
        <end position="1655"/>
    </location>
</feature>
<dbReference type="PROSITE" id="PS50835">
    <property type="entry name" value="IG_LIKE"/>
    <property type="match status" value="11"/>
</dbReference>
<dbReference type="PANTHER" id="PTHR46013">
    <property type="entry name" value="VASCULAR CELL ADHESION MOLECULE 1"/>
    <property type="match status" value="1"/>
</dbReference>
<feature type="domain" description="Ig-like" evidence="2">
    <location>
        <begin position="369"/>
        <end position="437"/>
    </location>
</feature>
<proteinExistence type="predicted"/>
<dbReference type="Pfam" id="PF13895">
    <property type="entry name" value="Ig_2"/>
    <property type="match status" value="1"/>
</dbReference>
<feature type="domain" description="Ig-like" evidence="2">
    <location>
        <begin position="1775"/>
        <end position="1849"/>
    </location>
</feature>
<keyword evidence="1" id="KW-0812">Transmembrane</keyword>
<dbReference type="PANTHER" id="PTHR46013:SF4">
    <property type="entry name" value="B-CELL RECEPTOR CD22-RELATED"/>
    <property type="match status" value="1"/>
</dbReference>
<dbReference type="SUPFAM" id="SSF48726">
    <property type="entry name" value="Immunoglobulin"/>
    <property type="match status" value="15"/>
</dbReference>
<keyword evidence="3" id="KW-0675">Receptor</keyword>
<feature type="transmembrane region" description="Helical" evidence="1">
    <location>
        <begin position="1522"/>
        <end position="1543"/>
    </location>
</feature>
<sequence length="2316" mass="257810">MFLSQLSGQQVSVVSSSTQQPPSLHVSCDHAFHQLNLCVLFILNEMCLFFTVLQGNDDWTVTYTSSNVCSLRGSTVDISCTFKYPEKQHDLSTTVLETLWFTEEDRNQTPVDLLSDADYTGRVESSCGEISCIGSSCNRKCTLSIRDLRQSDSAVYNFRFKTNQPGGEHTANPGVALSVTDLQVKVSPQGNNATLECDSMCANATVIWYINGQYLEQGRSFWDSINSINSYSCAVEGYERLHSPSVCKSTPQYADMRCYRVSYPTRTMCVLQGTSVDISCTYSHPPDDKLYYTYWFKWRANQEPRDLQSDSEYERRAEYPVEETGRSTLRITDLRDTDSAEYCFTFKISYHEWNGSLHGTTLTVTGLSVEVTPVATVTEGQRVTFTCITSCPLADKPSYIWYQNNGSVTGSENPENQLVLDPVGPQHAGKYSCSVRNYPHLRSPEETLTVQCTMSLSGELTVATVTEGQRVTLTCITSCPLVDKPSYIWYQNNGSVNGSENPENQLVLDPVGPQHAGSYSCSVRNFPHLRSPEETLTSLPVPVYDNVLPLTNRSAPAAQRESIDEQDDHHYASIHISHSENQEVPCSSAGSPVRSHQTEQLNLCVLFILNEMCLFFTALQGNDDWTVTCTSSNVCSLRGSTVDISCTFKYPEKQHDLSTTVLETLWFTEEDRNQTPVDLLSDADYTGRVESSCGEISCIGSSCNRKCTLSIRDLRQSDSAVYNFRFKTNQPGGEHTANPGVALSVTDLQVKVSLQDNNAHLECDSMCANATYIWYKNGERVEQTKSYRYSINSINSYSCAVEGYERLHSPSVSIMALFLKYFSGLQGNSCNRVSYPTRTMCVLQGTSVNISCTYSHPPADKLYYTSWFKWRANQKPSDLQADSEYKGRVKYHVEETGRSTLRITDLRDTDSAEYRFTFETWYHEWKGSLHGTTLTVTGLSVEVTPVATVTEGQRVTLTCITSCPLADKPSYIWYQNNGSVNGSENPENQLVLDPVDKSSSLTTVAVGTVAVLLVTMVIFLLISLWMRRKRASRKACGQRGRPDTGEESLPVPVYDNVLPLTNRLAPAARREPIDEQDDLHYAAIDVSHSENQEVPRSSAGSPVRSHQTEQGLYSLANALNLCVLFILNEMCLFFTALQGNDDWTVTCTSSNVCSLRGSTVDISCTFKYPEKQHDLSTTVLETLWFTEEDRNQTPVDLLSDADYTGRVESSCGEISCIGSSCNRKCTLSIRDLRQSDSAVYNFRFKTNQPGGEHTANPGVALSVTDLQVKVSLQDNNAHLECDSMCANATYIWYKNGERVEQTKSYRYSINSINSYSCAVEGYERLHSPSVSIMALFLKYFSGLQGNSCNRVSYPTRTMCVLQGTSVNISCTYSHPPADKLYYTSWFKWRANQKPSDLQADSEYKGRVKYHVEETGRSTLRITDLRDTDSAEYRFTFETWYHEWKGSLHGTTLTVTGLSVEVTPVATVTEGQRVTLTCITSCPLADKPSYIWYQNNGSVNGSENPENQLVLDPVDKSSSLTTVAVGTVAVLLVTMVIFLLISLWMRRKRASRKACGQRGRPDTGEESLPVPVYDNVLPLTNRLAPAARREPIDEQDDLHYAAIDVSHSENQEVPRSSAGSPVRSHQTEQGLYSLANALNLCVLFILNEMCLFFTALQGNDDWTVTCTSSNVCSLRGSTVDISCTFKYPEKQHDLSTTVLETLWFTKEDRNQTPVDLLSDADYTGRVESSCGEISCIGSSCNRKCTLSIRDLRQSDSAVYNFRFKTNQPGGEHTANPGVALNVTDLRVKVSSQGNNANLECDSTCANPTIIWYTNGKRVAQGRSYPVSINSFSSYSCAVEGYERLHSPSVSIMALFLKYSSGIQGNSCNRVSYPTRTMCVLQGTPVNISCTYSHPPDAKLYYKYWFKWRAYQEPSDLQSDSEYEGRAEYPVEETGRSTLRITDLRHTDSAEYRFTFKTSGSTINITNSLPYSGLRVEVTPVAMVTEGQRVTLTCITSCPLADKPSYIWYQNNGSVNGSENPENQLVLDPVGPQHAGSYSCSVRNFPHLRSPEETLTIQYAPKTPSVSVSPSGEIAEGSSVTLSCSSDANPAANYTWFKEHEDSVGESGQNYTITNITSELGGHYYCQAHNAIGHHNSTLLFINVTGICSFQLHQQPPSLHVSCDHAFHQLNLCVLFILNEMCLFFTALQGNDDWTVTYTSSNVCSLRGSTVDISCTFKYPEKQHDLSTTVLETLWFTEEDRNQTPVDLLSDADYTGRVESSCGEISCIGSSCNRKCTLSIRDLRQSDSAVYNFRFKTNQPGGEHTANPGVALSVTGTL</sequence>
<feature type="domain" description="Ig-like" evidence="2">
    <location>
        <begin position="251"/>
        <end position="342"/>
    </location>
</feature>
<dbReference type="EMBL" id="JAOPHQ010004032">
    <property type="protein sequence ID" value="KAK0140694.1"/>
    <property type="molecule type" value="Genomic_DNA"/>
</dbReference>
<dbReference type="InterPro" id="IPR013783">
    <property type="entry name" value="Ig-like_fold"/>
</dbReference>
<organism evidence="3 4">
    <name type="scientific">Merluccius polli</name>
    <name type="common">Benguela hake</name>
    <name type="synonym">Merluccius cadenati</name>
    <dbReference type="NCBI Taxonomy" id="89951"/>
    <lineage>
        <taxon>Eukaryota</taxon>
        <taxon>Metazoa</taxon>
        <taxon>Chordata</taxon>
        <taxon>Craniata</taxon>
        <taxon>Vertebrata</taxon>
        <taxon>Euteleostomi</taxon>
        <taxon>Actinopterygii</taxon>
        <taxon>Neopterygii</taxon>
        <taxon>Teleostei</taxon>
        <taxon>Neoteleostei</taxon>
        <taxon>Acanthomorphata</taxon>
        <taxon>Zeiogadaria</taxon>
        <taxon>Gadariae</taxon>
        <taxon>Gadiformes</taxon>
        <taxon>Gadoidei</taxon>
        <taxon>Merlucciidae</taxon>
        <taxon>Merluccius</taxon>
    </lineage>
</organism>
<feature type="domain" description="Ig-like" evidence="2">
    <location>
        <begin position="173"/>
        <end position="236"/>
    </location>
</feature>
<dbReference type="Gene3D" id="2.60.40.10">
    <property type="entry name" value="Immunoglobulins"/>
    <property type="match status" value="18"/>
</dbReference>
<protein>
    <submittedName>
        <fullName evidence="3">B-cell receptor CD22</fullName>
    </submittedName>
</protein>
<feature type="domain" description="Ig-like" evidence="2">
    <location>
        <begin position="1257"/>
        <end position="1331"/>
    </location>
</feature>